<keyword evidence="12" id="KW-0830">Ubiquinone</keyword>
<evidence type="ECO:0000256" key="2">
    <source>
        <dbReference type="ARBA" id="ARBA00022553"/>
    </source>
</evidence>
<dbReference type="EMBL" id="NEMB01000003">
    <property type="protein sequence ID" value="PQQ65495.1"/>
    <property type="molecule type" value="Genomic_DNA"/>
</dbReference>
<dbReference type="EMBL" id="CP025197">
    <property type="protein sequence ID" value="AUG56304.1"/>
    <property type="molecule type" value="Genomic_DNA"/>
</dbReference>
<dbReference type="EC" id="7.-.-.-" evidence="10"/>
<dbReference type="GO" id="GO:0022900">
    <property type="term" value="P:electron transport chain"/>
    <property type="evidence" value="ECO:0007669"/>
    <property type="project" value="UniProtKB-UniRule"/>
</dbReference>
<dbReference type="InterPro" id="IPR004338">
    <property type="entry name" value="NqrB/RnfD"/>
</dbReference>
<keyword evidence="1 10" id="KW-0813">Transport</keyword>
<keyword evidence="5 10" id="KW-0812">Transmembrane</keyword>
<feature type="transmembrane region" description="Helical" evidence="10">
    <location>
        <begin position="226"/>
        <end position="247"/>
    </location>
</feature>
<feature type="transmembrane region" description="Helical" evidence="10">
    <location>
        <begin position="195"/>
        <end position="219"/>
    </location>
</feature>
<feature type="transmembrane region" description="Helical" evidence="10">
    <location>
        <begin position="307"/>
        <end position="326"/>
    </location>
</feature>
<evidence type="ECO:0000256" key="8">
    <source>
        <dbReference type="ARBA" id="ARBA00022989"/>
    </source>
</evidence>
<evidence type="ECO:0000313" key="12">
    <source>
        <dbReference type="EMBL" id="PQQ65495.1"/>
    </source>
</evidence>
<comment type="subunit">
    <text evidence="10">The complex is composed of six subunits: RnfA, RnfB, RnfC, RnfD, RnfE and RnfG.</text>
</comment>
<evidence type="ECO:0000313" key="13">
    <source>
        <dbReference type="Proteomes" id="UP000233534"/>
    </source>
</evidence>
<dbReference type="PANTHER" id="PTHR30578:SF0">
    <property type="entry name" value="ION-TRANSLOCATING OXIDOREDUCTASE COMPLEX SUBUNIT D"/>
    <property type="match status" value="1"/>
</dbReference>
<organism evidence="11 13">
    <name type="scientific">Acetivibrio saccincola</name>
    <dbReference type="NCBI Taxonomy" id="1677857"/>
    <lineage>
        <taxon>Bacteria</taxon>
        <taxon>Bacillati</taxon>
        <taxon>Bacillota</taxon>
        <taxon>Clostridia</taxon>
        <taxon>Eubacteriales</taxon>
        <taxon>Oscillospiraceae</taxon>
        <taxon>Acetivibrio</taxon>
    </lineage>
</organism>
<name>A0A2K9E8K6_9FIRM</name>
<dbReference type="NCBIfam" id="TIGR01946">
    <property type="entry name" value="rnfD"/>
    <property type="match status" value="1"/>
</dbReference>
<keyword evidence="7 10" id="KW-0249">Electron transport</keyword>
<evidence type="ECO:0000256" key="10">
    <source>
        <dbReference type="HAMAP-Rule" id="MF_00462"/>
    </source>
</evidence>
<dbReference type="Proteomes" id="UP000239720">
    <property type="component" value="Unassembled WGS sequence"/>
</dbReference>
<evidence type="ECO:0000313" key="11">
    <source>
        <dbReference type="EMBL" id="AUG56304.1"/>
    </source>
</evidence>
<sequence>MENRFVVSSSPHIRDSVNTRRIMLDVIIALLPASVAGIYFFGLRALAVILVTVSSCIISEYLARKAMKRNCTIGDLSAVVTGLLLALNLPPTIPFWIAAIGGVVAIVVVKQMFGGLGQNFMNPALAARVVLLVAYTEQMTNWVNPRGVDAISTATPLEVLKSSLVETAVDAAGSATPAAEVALQAAEMPTYLQLFLGQVGGCIGETSALALLLGALYLLARRVIGLQIPLTFIGTTALFTWIFGGSTLFTGDFLYHILAGGLILGAFYMATDYATCPVTNKGRIIMGIGCGILTGIIRLYTNYPEGVSFAIIFMNVVVPLIDRFLVPKSFGGGKKVA</sequence>
<dbReference type="PANTHER" id="PTHR30578">
    <property type="entry name" value="ELECTRON TRANSPORT COMPLEX PROTEIN RNFD"/>
    <property type="match status" value="1"/>
</dbReference>
<dbReference type="Pfam" id="PF03116">
    <property type="entry name" value="NQR2_RnfD_RnfE"/>
    <property type="match status" value="1"/>
</dbReference>
<dbReference type="RefSeq" id="WP_101298723.1">
    <property type="nucleotide sequence ID" value="NZ_CP025197.1"/>
</dbReference>
<accession>A0A2K9E8K6</accession>
<feature type="transmembrane region" description="Helical" evidence="10">
    <location>
        <begin position="283"/>
        <end position="301"/>
    </location>
</feature>
<protein>
    <recommendedName>
        <fullName evidence="10">Ion-translocating oxidoreductase complex subunit D</fullName>
        <ecNumber evidence="10">7.-.-.-</ecNumber>
    </recommendedName>
    <alternativeName>
        <fullName evidence="10">Rnf electron transport complex subunit D</fullName>
    </alternativeName>
</protein>
<comment type="subcellular location">
    <subcellularLocation>
        <location evidence="10">Cell membrane</location>
        <topology evidence="10">Multi-pass membrane protein</topology>
    </subcellularLocation>
</comment>
<comment type="function">
    <text evidence="10">Part of a membrane-bound complex that couples electron transfer with translocation of ions across the membrane.</text>
</comment>
<dbReference type="OrthoDB" id="9776359at2"/>
<comment type="cofactor">
    <cofactor evidence="10">
        <name>FMN</name>
        <dbReference type="ChEBI" id="CHEBI:58210"/>
    </cofactor>
</comment>
<evidence type="ECO:0000256" key="1">
    <source>
        <dbReference type="ARBA" id="ARBA00022448"/>
    </source>
</evidence>
<reference evidence="12 14" key="2">
    <citation type="journal article" date="2018" name="Syst. Appl. Microbiol.">
        <title>Characterization and high-quality draft genome sequence of Herbivorax saccincola A7, an anaerobic, alkaliphilic, thermophilic, cellulolytic, and xylanolytic bacterium.</title>
        <authorList>
            <person name="Aikawa S."/>
            <person name="Baramee S."/>
            <person name="Sermsathanaswadi J."/>
            <person name="Thianheng P."/>
            <person name="Tachaapaikoon C."/>
            <person name="Shikata A."/>
            <person name="Waeonukul R."/>
            <person name="Pason P."/>
            <person name="Ratanakhanokchai K."/>
            <person name="Kosugi A."/>
        </authorList>
    </citation>
    <scope>NUCLEOTIDE SEQUENCE [LARGE SCALE GENOMIC DNA]</scope>
    <source>
        <strain evidence="12 14">A7</strain>
    </source>
</reference>
<evidence type="ECO:0000256" key="4">
    <source>
        <dbReference type="ARBA" id="ARBA00022643"/>
    </source>
</evidence>
<evidence type="ECO:0000313" key="14">
    <source>
        <dbReference type="Proteomes" id="UP000239720"/>
    </source>
</evidence>
<keyword evidence="2 10" id="KW-0597">Phosphoprotein</keyword>
<evidence type="ECO:0000256" key="5">
    <source>
        <dbReference type="ARBA" id="ARBA00022692"/>
    </source>
</evidence>
<feature type="modified residue" description="FMN phosphoryl threonine" evidence="10">
    <location>
        <position position="155"/>
    </location>
</feature>
<keyword evidence="10" id="KW-1003">Cell membrane</keyword>
<evidence type="ECO:0000256" key="9">
    <source>
        <dbReference type="ARBA" id="ARBA00023136"/>
    </source>
</evidence>
<keyword evidence="3 10" id="KW-0285">Flavoprotein</keyword>
<evidence type="ECO:0000256" key="3">
    <source>
        <dbReference type="ARBA" id="ARBA00022630"/>
    </source>
</evidence>
<keyword evidence="4 10" id="KW-0288">FMN</keyword>
<reference evidence="11 13" key="1">
    <citation type="submission" date="2017-12" db="EMBL/GenBank/DDBJ databases">
        <title>Complete genome sequence of Herbivorax saccincola GGR1, a novel Cellulosome-producing hydrolytic bacterium in a thermophilic biogas plant, established by Illumina and Nanopore MinION sequencing.</title>
        <authorList>
            <person name="Pechtl A."/>
            <person name="Ruckert C."/>
            <person name="Koeck D.E."/>
            <person name="Maus I."/>
            <person name="Winkler A."/>
            <person name="Kalinowski J."/>
            <person name="Puhler A."/>
            <person name="Schwarz W.W."/>
            <person name="Zverlov V.V."/>
            <person name="Schluter A."/>
            <person name="Liebl W."/>
        </authorList>
    </citation>
    <scope>NUCLEOTIDE SEQUENCE [LARGE SCALE GENOMIC DNA]</scope>
    <source>
        <strain evidence="11">GGR1</strain>
        <strain evidence="13">SR1</strain>
    </source>
</reference>
<feature type="transmembrane region" description="Helical" evidence="10">
    <location>
        <begin position="253"/>
        <end position="271"/>
    </location>
</feature>
<feature type="transmembrane region" description="Helical" evidence="10">
    <location>
        <begin position="93"/>
        <end position="113"/>
    </location>
</feature>
<evidence type="ECO:0000256" key="7">
    <source>
        <dbReference type="ARBA" id="ARBA00022982"/>
    </source>
</evidence>
<keyword evidence="6 10" id="KW-1278">Translocase</keyword>
<feature type="transmembrane region" description="Helical" evidence="10">
    <location>
        <begin position="46"/>
        <end position="63"/>
    </location>
</feature>
<keyword evidence="13" id="KW-1185">Reference proteome</keyword>
<dbReference type="KEGG" id="hsc:HVS_01705"/>
<evidence type="ECO:0000256" key="6">
    <source>
        <dbReference type="ARBA" id="ARBA00022967"/>
    </source>
</evidence>
<comment type="similarity">
    <text evidence="10">Belongs to the NqrB/RnfD family.</text>
</comment>
<feature type="transmembrane region" description="Helical" evidence="10">
    <location>
        <begin position="21"/>
        <end position="40"/>
    </location>
</feature>
<gene>
    <name evidence="10 11" type="primary">rnfD</name>
    <name evidence="12" type="ORF">B9R14_01075</name>
    <name evidence="11" type="ORF">HVS_01705</name>
</gene>
<dbReference type="GO" id="GO:0055085">
    <property type="term" value="P:transmembrane transport"/>
    <property type="evidence" value="ECO:0007669"/>
    <property type="project" value="InterPro"/>
</dbReference>
<keyword evidence="9 10" id="KW-0472">Membrane</keyword>
<proteinExistence type="inferred from homology"/>
<dbReference type="GO" id="GO:0005886">
    <property type="term" value="C:plasma membrane"/>
    <property type="evidence" value="ECO:0007669"/>
    <property type="project" value="UniProtKB-SubCell"/>
</dbReference>
<dbReference type="Proteomes" id="UP000233534">
    <property type="component" value="Chromosome"/>
</dbReference>
<keyword evidence="8 10" id="KW-1133">Transmembrane helix</keyword>
<dbReference type="InterPro" id="IPR011303">
    <property type="entry name" value="RnfD_bac"/>
</dbReference>
<dbReference type="HAMAP" id="MF_00462">
    <property type="entry name" value="RsxD_RnfD"/>
    <property type="match status" value="1"/>
</dbReference>
<dbReference type="AlphaFoldDB" id="A0A2K9E8K6"/>